<protein>
    <submittedName>
        <fullName evidence="1">Uncharacterized protein</fullName>
    </submittedName>
</protein>
<comment type="caution">
    <text evidence="1">The sequence shown here is derived from an EMBL/GenBank/DDBJ whole genome shotgun (WGS) entry which is preliminary data.</text>
</comment>
<dbReference type="Gene3D" id="1.10.150.450">
    <property type="match status" value="1"/>
</dbReference>
<reference evidence="1 2" key="1">
    <citation type="journal article" date="2014" name="Agronomy (Basel)">
        <title>A Draft Genome Sequence for Ensete ventricosum, the Drought-Tolerant Tree Against Hunger.</title>
        <authorList>
            <person name="Harrison J."/>
            <person name="Moore K.A."/>
            <person name="Paszkiewicz K."/>
            <person name="Jones T."/>
            <person name="Grant M."/>
            <person name="Ambacheew D."/>
            <person name="Muzemil S."/>
            <person name="Studholme D.J."/>
        </authorList>
    </citation>
    <scope>NUCLEOTIDE SEQUENCE [LARGE SCALE GENOMIC DNA]</scope>
</reference>
<name>A0A427A5L4_ENSVE</name>
<dbReference type="PANTHER" id="PTHR12725:SF82">
    <property type="entry name" value="HALOACID DEHALOGENASE-LIKE HYDROLASE (HAD) SUPERFAMILY PROTEIN"/>
    <property type="match status" value="1"/>
</dbReference>
<evidence type="ECO:0000313" key="2">
    <source>
        <dbReference type="Proteomes" id="UP000287651"/>
    </source>
</evidence>
<dbReference type="EMBL" id="AMZH03003682">
    <property type="protein sequence ID" value="RRT71539.1"/>
    <property type="molecule type" value="Genomic_DNA"/>
</dbReference>
<evidence type="ECO:0000313" key="1">
    <source>
        <dbReference type="EMBL" id="RRT71539.1"/>
    </source>
</evidence>
<dbReference type="Proteomes" id="UP000287651">
    <property type="component" value="Unassembled WGS sequence"/>
</dbReference>
<gene>
    <name evidence="1" type="ORF">B296_00011858</name>
</gene>
<sequence>MFFNTDLDDTLYPLGSGIASECLKNIGDYMVERLGIEERKISDLCNLLYKNYGTTMAGLRIFTNADEVHSAKVLKRLGLEDCFQGILCFETLNHLLPSSSDQERKTEVFDIVGHVSHPTDGIELPKTPVLCSSMTVLAISSQGNTLACTQFWYIFVAEIRTSFGEPCKIKSVLMEFMLCCGLQVGTSRRIKGADHALESIHNMKEAFPELWEEGEKSELVLHSGKIGLETSAIA</sequence>
<proteinExistence type="predicted"/>
<dbReference type="AlphaFoldDB" id="A0A427A5L4"/>
<dbReference type="PANTHER" id="PTHR12725">
    <property type="entry name" value="HALOACID DEHALOGENASE-LIKE HYDROLASE"/>
    <property type="match status" value="1"/>
</dbReference>
<organism evidence="1 2">
    <name type="scientific">Ensete ventricosum</name>
    <name type="common">Abyssinian banana</name>
    <name type="synonym">Musa ensete</name>
    <dbReference type="NCBI Taxonomy" id="4639"/>
    <lineage>
        <taxon>Eukaryota</taxon>
        <taxon>Viridiplantae</taxon>
        <taxon>Streptophyta</taxon>
        <taxon>Embryophyta</taxon>
        <taxon>Tracheophyta</taxon>
        <taxon>Spermatophyta</taxon>
        <taxon>Magnoliopsida</taxon>
        <taxon>Liliopsida</taxon>
        <taxon>Zingiberales</taxon>
        <taxon>Musaceae</taxon>
        <taxon>Ensete</taxon>
    </lineage>
</organism>
<accession>A0A427A5L4</accession>